<evidence type="ECO:0000313" key="2">
    <source>
        <dbReference type="Proteomes" id="UP001150538"/>
    </source>
</evidence>
<dbReference type="Proteomes" id="UP001150538">
    <property type="component" value="Unassembled WGS sequence"/>
</dbReference>
<protein>
    <recommendedName>
        <fullName evidence="3">Retrotransposon gag domain-containing protein</fullName>
    </recommendedName>
</protein>
<dbReference type="EMBL" id="JANBPU010000052">
    <property type="protein sequence ID" value="KAJ1918133.1"/>
    <property type="molecule type" value="Genomic_DNA"/>
</dbReference>
<dbReference type="AlphaFoldDB" id="A0A9W7ZXD6"/>
<keyword evidence="2" id="KW-1185">Reference proteome</keyword>
<proteinExistence type="predicted"/>
<comment type="caution">
    <text evidence="1">The sequence shown here is derived from an EMBL/GenBank/DDBJ whole genome shotgun (WGS) entry which is preliminary data.</text>
</comment>
<dbReference type="InterPro" id="IPR021109">
    <property type="entry name" value="Peptidase_aspartic_dom_sf"/>
</dbReference>
<organism evidence="1 2">
    <name type="scientific">Mycoemilia scoparia</name>
    <dbReference type="NCBI Taxonomy" id="417184"/>
    <lineage>
        <taxon>Eukaryota</taxon>
        <taxon>Fungi</taxon>
        <taxon>Fungi incertae sedis</taxon>
        <taxon>Zoopagomycota</taxon>
        <taxon>Kickxellomycotina</taxon>
        <taxon>Kickxellomycetes</taxon>
        <taxon>Kickxellales</taxon>
        <taxon>Kickxellaceae</taxon>
        <taxon>Mycoemilia</taxon>
    </lineage>
</organism>
<accession>A0A9W7ZXD6</accession>
<reference evidence="1" key="1">
    <citation type="submission" date="2022-07" db="EMBL/GenBank/DDBJ databases">
        <title>Phylogenomic reconstructions and comparative analyses of Kickxellomycotina fungi.</title>
        <authorList>
            <person name="Reynolds N.K."/>
            <person name="Stajich J.E."/>
            <person name="Barry K."/>
            <person name="Grigoriev I.V."/>
            <person name="Crous P."/>
            <person name="Smith M.E."/>
        </authorList>
    </citation>
    <scope>NUCLEOTIDE SEQUENCE</scope>
    <source>
        <strain evidence="1">NBRC 100468</strain>
    </source>
</reference>
<name>A0A9W7ZXD6_9FUNG</name>
<gene>
    <name evidence="1" type="ORF">H4219_002772</name>
</gene>
<dbReference type="Gene3D" id="2.40.70.10">
    <property type="entry name" value="Acid Proteases"/>
    <property type="match status" value="1"/>
</dbReference>
<evidence type="ECO:0000313" key="1">
    <source>
        <dbReference type="EMBL" id="KAJ1918133.1"/>
    </source>
</evidence>
<evidence type="ECO:0008006" key="3">
    <source>
        <dbReference type="Google" id="ProtNLM"/>
    </source>
</evidence>
<sequence>MLDNDVLSLEDCAENQTIPKNWCQLKELFLEVFTPIQNKGACFTELQKMCFNPRTDNITSYTHEFDCLRKRAGQNNNKQELLLNIFYDLLLKELHRLILMNTEVHREDPPNIRLLYTIAQTEYKVFCRIQGIEDTTRPKREPQRQVSFSSTWVNHYNPNNQIDNNSSRMNASYFGRSNYSPFNTDLLRRLPLTPSRPMLLDTPGSTKHHMTPSPAGPNKRLFTPRAIKKIEYPHDPEPEPEEIVANESEAEEVDWVSAEEESFEDADEEELIVKKISIIGMSREINPWTVLLSIETKEGLLDTYTKLDTGASMTSISKSLANKLEGAITQSTMQIQFGIDSLKKDRIGQIKIRIVCGEFKLSLMAEILPGEMELPILISRDVLIRYGIEQFTRALLTLPGHTCTSENDNFTEQAEDDSKHREHFLVVLAIEIKRNQEIDPDLPCPIEEALVWIPTITDEPVFHWQPPFPEETAN</sequence>
<dbReference type="OrthoDB" id="2239428at2759"/>